<protein>
    <submittedName>
        <fullName evidence="2">Cyclic nucleotide-binding domain protein</fullName>
    </submittedName>
</protein>
<evidence type="ECO:0000313" key="3">
    <source>
        <dbReference type="Proteomes" id="UP001157046"/>
    </source>
</evidence>
<evidence type="ECO:0000313" key="2">
    <source>
        <dbReference type="EMBL" id="GMA83916.1"/>
    </source>
</evidence>
<dbReference type="PANTHER" id="PTHR24567">
    <property type="entry name" value="CRP FAMILY TRANSCRIPTIONAL REGULATORY PROTEIN"/>
    <property type="match status" value="1"/>
</dbReference>
<sequence>MLNYMLLTTVQILMEDITTIVKAMGIAEIKYSKNTYLLRQSKQVSELLFCENASLTISYINSSGNEFILKVEDDYTGFLGEMEFFQENNSSLFSVRSNKSGTLYRISKANFIKVVEKNSDMFMYITSLITKRYNRNMHELISNLTQPTKASIINQILEARNLANEEQFKLSSTLGAKKLGITTRSYRRIINELIQEGKIIKTKPFYQIIDL</sequence>
<dbReference type="EMBL" id="BSUY01000001">
    <property type="protein sequence ID" value="GMA83916.1"/>
    <property type="molecule type" value="Genomic_DNA"/>
</dbReference>
<dbReference type="InterPro" id="IPR000595">
    <property type="entry name" value="cNMP-bd_dom"/>
</dbReference>
<feature type="domain" description="Cyclic nucleotide-binding" evidence="1">
    <location>
        <begin position="31"/>
        <end position="132"/>
    </location>
</feature>
<evidence type="ECO:0000259" key="1">
    <source>
        <dbReference type="PROSITE" id="PS50042"/>
    </source>
</evidence>
<name>A0ABQ6JAW3_9GAMM</name>
<accession>A0ABQ6JAW3</accession>
<dbReference type="Proteomes" id="UP001157046">
    <property type="component" value="Unassembled WGS sequence"/>
</dbReference>
<reference evidence="3" key="1">
    <citation type="journal article" date="2019" name="Int. J. Syst. Evol. Microbiol.">
        <title>The Global Catalogue of Microorganisms (GCM) 10K type strain sequencing project: providing services to taxonomists for standard genome sequencing and annotation.</title>
        <authorList>
            <consortium name="The Broad Institute Genomics Platform"/>
            <consortium name="The Broad Institute Genome Sequencing Center for Infectious Disease"/>
            <person name="Wu L."/>
            <person name="Ma J."/>
        </authorList>
    </citation>
    <scope>NUCLEOTIDE SEQUENCE [LARGE SCALE GENOMIC DNA]</scope>
    <source>
        <strain evidence="3">NBRC 102030</strain>
    </source>
</reference>
<keyword evidence="3" id="KW-1185">Reference proteome</keyword>
<dbReference type="SUPFAM" id="SSF51206">
    <property type="entry name" value="cAMP-binding domain-like"/>
    <property type="match status" value="1"/>
</dbReference>
<dbReference type="InterPro" id="IPR014710">
    <property type="entry name" value="RmlC-like_jellyroll"/>
</dbReference>
<proteinExistence type="predicted"/>
<dbReference type="InterPro" id="IPR018490">
    <property type="entry name" value="cNMP-bd_dom_sf"/>
</dbReference>
<dbReference type="Gene3D" id="2.60.120.10">
    <property type="entry name" value="Jelly Rolls"/>
    <property type="match status" value="1"/>
</dbReference>
<gene>
    <name evidence="2" type="ORF">GCM10025855_34490</name>
</gene>
<dbReference type="PROSITE" id="PS50042">
    <property type="entry name" value="CNMP_BINDING_3"/>
    <property type="match status" value="1"/>
</dbReference>
<dbReference type="Pfam" id="PF00027">
    <property type="entry name" value="cNMP_binding"/>
    <property type="match status" value="1"/>
</dbReference>
<dbReference type="PANTHER" id="PTHR24567:SF28">
    <property type="entry name" value="LISTERIOLYSIN REGULATORY PROTEIN"/>
    <property type="match status" value="1"/>
</dbReference>
<organism evidence="2 3">
    <name type="scientific">Shewanella glacialipiscicola</name>
    <dbReference type="NCBI Taxonomy" id="614069"/>
    <lineage>
        <taxon>Bacteria</taxon>
        <taxon>Pseudomonadati</taxon>
        <taxon>Pseudomonadota</taxon>
        <taxon>Gammaproteobacteria</taxon>
        <taxon>Alteromonadales</taxon>
        <taxon>Shewanellaceae</taxon>
        <taxon>Shewanella</taxon>
    </lineage>
</organism>
<comment type="caution">
    <text evidence="2">The sequence shown here is derived from an EMBL/GenBank/DDBJ whole genome shotgun (WGS) entry which is preliminary data.</text>
</comment>
<dbReference type="InterPro" id="IPR050397">
    <property type="entry name" value="Env_Response_Regulators"/>
</dbReference>